<keyword evidence="5" id="KW-0349">Heme</keyword>
<dbReference type="SUPFAM" id="SSF48264">
    <property type="entry name" value="Cytochrome P450"/>
    <property type="match status" value="1"/>
</dbReference>
<evidence type="ECO:0000256" key="9">
    <source>
        <dbReference type="ARBA" id="ARBA00023002"/>
    </source>
</evidence>
<evidence type="ECO:0000256" key="6">
    <source>
        <dbReference type="ARBA" id="ARBA00022723"/>
    </source>
</evidence>
<comment type="subcellular location">
    <subcellularLocation>
        <location evidence="3">Endoplasmic reticulum membrane</location>
    </subcellularLocation>
    <subcellularLocation>
        <location evidence="2">Microsome membrane</location>
    </subcellularLocation>
</comment>
<evidence type="ECO:0000256" key="12">
    <source>
        <dbReference type="ARBA" id="ARBA00023136"/>
    </source>
</evidence>
<sequence length="123" mass="14376">MIMLLSVLLLIFYYILINYYKAVVYWKNKGIKYVTPLPIFGNSLPLVLQTTTLQKFIIDLYKKISYGKYGQPILLVTEPELIKRIFIKEFEVFPEHPISANTDGDSLWGKNLFCFFRGKNGRT</sequence>
<proteinExistence type="inferred from homology"/>
<dbReference type="Proteomes" id="UP001162164">
    <property type="component" value="Unassembled WGS sequence"/>
</dbReference>
<dbReference type="PANTHER" id="PTHR24292">
    <property type="entry name" value="CYTOCHROME P450"/>
    <property type="match status" value="1"/>
</dbReference>
<dbReference type="InterPro" id="IPR050476">
    <property type="entry name" value="Insect_CytP450_Detox"/>
</dbReference>
<dbReference type="PANTHER" id="PTHR24292:SF54">
    <property type="entry name" value="CYP9F3-RELATED"/>
    <property type="match status" value="1"/>
</dbReference>
<evidence type="ECO:0000256" key="2">
    <source>
        <dbReference type="ARBA" id="ARBA00004524"/>
    </source>
</evidence>
<evidence type="ECO:0000256" key="11">
    <source>
        <dbReference type="ARBA" id="ARBA00023033"/>
    </source>
</evidence>
<keyword evidence="10" id="KW-0408">Iron</keyword>
<keyword evidence="7" id="KW-0256">Endoplasmic reticulum</keyword>
<evidence type="ECO:0008006" key="15">
    <source>
        <dbReference type="Google" id="ProtNLM"/>
    </source>
</evidence>
<evidence type="ECO:0000256" key="8">
    <source>
        <dbReference type="ARBA" id="ARBA00022848"/>
    </source>
</evidence>
<evidence type="ECO:0000313" key="13">
    <source>
        <dbReference type="EMBL" id="KAJ8982102.1"/>
    </source>
</evidence>
<accession>A0ABQ9JXL3</accession>
<protein>
    <recommendedName>
        <fullName evidence="15">Cytochrome P450</fullName>
    </recommendedName>
</protein>
<evidence type="ECO:0000256" key="10">
    <source>
        <dbReference type="ARBA" id="ARBA00023004"/>
    </source>
</evidence>
<evidence type="ECO:0000256" key="4">
    <source>
        <dbReference type="ARBA" id="ARBA00010617"/>
    </source>
</evidence>
<dbReference type="InterPro" id="IPR036396">
    <property type="entry name" value="Cyt_P450_sf"/>
</dbReference>
<comment type="cofactor">
    <cofactor evidence="1">
        <name>heme</name>
        <dbReference type="ChEBI" id="CHEBI:30413"/>
    </cofactor>
</comment>
<keyword evidence="14" id="KW-1185">Reference proteome</keyword>
<keyword evidence="12" id="KW-0472">Membrane</keyword>
<comment type="caution">
    <text evidence="13">The sequence shown here is derived from an EMBL/GenBank/DDBJ whole genome shotgun (WGS) entry which is preliminary data.</text>
</comment>
<evidence type="ECO:0000313" key="14">
    <source>
        <dbReference type="Proteomes" id="UP001162164"/>
    </source>
</evidence>
<keyword evidence="6" id="KW-0479">Metal-binding</keyword>
<evidence type="ECO:0000256" key="5">
    <source>
        <dbReference type="ARBA" id="ARBA00022617"/>
    </source>
</evidence>
<reference evidence="13" key="1">
    <citation type="journal article" date="2023" name="Insect Mol. Biol.">
        <title>Genome sequencing provides insights into the evolution of gene families encoding plant cell wall-degrading enzymes in longhorned beetles.</title>
        <authorList>
            <person name="Shin N.R."/>
            <person name="Okamura Y."/>
            <person name="Kirsch R."/>
            <person name="Pauchet Y."/>
        </authorList>
    </citation>
    <scope>NUCLEOTIDE SEQUENCE</scope>
    <source>
        <strain evidence="13">MMC_N1</strain>
    </source>
</reference>
<evidence type="ECO:0000256" key="1">
    <source>
        <dbReference type="ARBA" id="ARBA00001971"/>
    </source>
</evidence>
<name>A0ABQ9JXL3_9CUCU</name>
<keyword evidence="9" id="KW-0560">Oxidoreductase</keyword>
<comment type="similarity">
    <text evidence="4">Belongs to the cytochrome P450 family.</text>
</comment>
<organism evidence="13 14">
    <name type="scientific">Molorchus minor</name>
    <dbReference type="NCBI Taxonomy" id="1323400"/>
    <lineage>
        <taxon>Eukaryota</taxon>
        <taxon>Metazoa</taxon>
        <taxon>Ecdysozoa</taxon>
        <taxon>Arthropoda</taxon>
        <taxon>Hexapoda</taxon>
        <taxon>Insecta</taxon>
        <taxon>Pterygota</taxon>
        <taxon>Neoptera</taxon>
        <taxon>Endopterygota</taxon>
        <taxon>Coleoptera</taxon>
        <taxon>Polyphaga</taxon>
        <taxon>Cucujiformia</taxon>
        <taxon>Chrysomeloidea</taxon>
        <taxon>Cerambycidae</taxon>
        <taxon>Lamiinae</taxon>
        <taxon>Monochamini</taxon>
        <taxon>Molorchus</taxon>
    </lineage>
</organism>
<dbReference type="Gene3D" id="1.10.630.10">
    <property type="entry name" value="Cytochrome P450"/>
    <property type="match status" value="1"/>
</dbReference>
<keyword evidence="8" id="KW-0492">Microsome</keyword>
<dbReference type="EMBL" id="JAPWTJ010000145">
    <property type="protein sequence ID" value="KAJ8982102.1"/>
    <property type="molecule type" value="Genomic_DNA"/>
</dbReference>
<keyword evidence="11" id="KW-0503">Monooxygenase</keyword>
<evidence type="ECO:0000256" key="7">
    <source>
        <dbReference type="ARBA" id="ARBA00022824"/>
    </source>
</evidence>
<gene>
    <name evidence="13" type="ORF">NQ317_010960</name>
</gene>
<evidence type="ECO:0000256" key="3">
    <source>
        <dbReference type="ARBA" id="ARBA00004586"/>
    </source>
</evidence>